<dbReference type="Proteomes" id="UP001234297">
    <property type="component" value="Chromosome 1"/>
</dbReference>
<keyword evidence="2" id="KW-1185">Reference proteome</keyword>
<gene>
    <name evidence="1" type="ORF">MRB53_000014</name>
</gene>
<reference evidence="1 2" key="1">
    <citation type="journal article" date="2022" name="Hortic Res">
        <title>A haplotype resolved chromosomal level avocado genome allows analysis of novel avocado genes.</title>
        <authorList>
            <person name="Nath O."/>
            <person name="Fletcher S.J."/>
            <person name="Hayward A."/>
            <person name="Shaw L.M."/>
            <person name="Masouleh A.K."/>
            <person name="Furtado A."/>
            <person name="Henry R.J."/>
            <person name="Mitter N."/>
        </authorList>
    </citation>
    <scope>NUCLEOTIDE SEQUENCE [LARGE SCALE GENOMIC DNA]</scope>
    <source>
        <strain evidence="2">cv. Hass</strain>
    </source>
</reference>
<accession>A0ACC2MML9</accession>
<organism evidence="1 2">
    <name type="scientific">Persea americana</name>
    <name type="common">Avocado</name>
    <dbReference type="NCBI Taxonomy" id="3435"/>
    <lineage>
        <taxon>Eukaryota</taxon>
        <taxon>Viridiplantae</taxon>
        <taxon>Streptophyta</taxon>
        <taxon>Embryophyta</taxon>
        <taxon>Tracheophyta</taxon>
        <taxon>Spermatophyta</taxon>
        <taxon>Magnoliopsida</taxon>
        <taxon>Magnoliidae</taxon>
        <taxon>Laurales</taxon>
        <taxon>Lauraceae</taxon>
        <taxon>Persea</taxon>
    </lineage>
</organism>
<evidence type="ECO:0000313" key="2">
    <source>
        <dbReference type="Proteomes" id="UP001234297"/>
    </source>
</evidence>
<sequence>MAMEEELLSFSVAFVSFLSPLICARWCVCGRLESVCGCGPVVWGIVIGIRVRRGWVFMCAKGKEVGKRGAIDKEVEERRRAFILKWENLSFEQSIC</sequence>
<dbReference type="EMBL" id="CM056809">
    <property type="protein sequence ID" value="KAJ8646991.1"/>
    <property type="molecule type" value="Genomic_DNA"/>
</dbReference>
<protein>
    <submittedName>
        <fullName evidence="1">Uncharacterized protein</fullName>
    </submittedName>
</protein>
<name>A0ACC2MML9_PERAE</name>
<evidence type="ECO:0000313" key="1">
    <source>
        <dbReference type="EMBL" id="KAJ8646991.1"/>
    </source>
</evidence>
<comment type="caution">
    <text evidence="1">The sequence shown here is derived from an EMBL/GenBank/DDBJ whole genome shotgun (WGS) entry which is preliminary data.</text>
</comment>
<proteinExistence type="predicted"/>